<feature type="compositionally biased region" description="Basic and acidic residues" evidence="2">
    <location>
        <begin position="1"/>
        <end position="15"/>
    </location>
</feature>
<evidence type="ECO:0000259" key="4">
    <source>
        <dbReference type="PROSITE" id="PS50234"/>
    </source>
</evidence>
<feature type="compositionally biased region" description="Basic and acidic residues" evidence="2">
    <location>
        <begin position="320"/>
        <end position="330"/>
    </location>
</feature>
<name>A0A0D1WLF4_EXOME</name>
<feature type="region of interest" description="Disordered" evidence="2">
    <location>
        <begin position="1"/>
        <end position="131"/>
    </location>
</feature>
<dbReference type="InterPro" id="IPR001841">
    <property type="entry name" value="Znf_RING"/>
</dbReference>
<feature type="domain" description="RING-type" evidence="3">
    <location>
        <begin position="141"/>
        <end position="187"/>
    </location>
</feature>
<evidence type="ECO:0000313" key="6">
    <source>
        <dbReference type="Proteomes" id="UP000054302"/>
    </source>
</evidence>
<feature type="compositionally biased region" description="Basic and acidic residues" evidence="2">
    <location>
        <begin position="589"/>
        <end position="599"/>
    </location>
</feature>
<feature type="domain" description="VWFA" evidence="4">
    <location>
        <begin position="639"/>
        <end position="815"/>
    </location>
</feature>
<organism evidence="5 6">
    <name type="scientific">Exophiala mesophila</name>
    <name type="common">Black yeast-like fungus</name>
    <dbReference type="NCBI Taxonomy" id="212818"/>
    <lineage>
        <taxon>Eukaryota</taxon>
        <taxon>Fungi</taxon>
        <taxon>Dikarya</taxon>
        <taxon>Ascomycota</taxon>
        <taxon>Pezizomycotina</taxon>
        <taxon>Eurotiomycetes</taxon>
        <taxon>Chaetothyriomycetidae</taxon>
        <taxon>Chaetothyriales</taxon>
        <taxon>Herpotrichiellaceae</taxon>
        <taxon>Exophiala</taxon>
    </lineage>
</organism>
<evidence type="ECO:0000256" key="1">
    <source>
        <dbReference type="PROSITE-ProRule" id="PRU00175"/>
    </source>
</evidence>
<feature type="region of interest" description="Disordered" evidence="2">
    <location>
        <begin position="390"/>
        <end position="429"/>
    </location>
</feature>
<dbReference type="InterPro" id="IPR001849">
    <property type="entry name" value="PH_domain"/>
</dbReference>
<evidence type="ECO:0000259" key="3">
    <source>
        <dbReference type="PROSITE" id="PS50089"/>
    </source>
</evidence>
<protein>
    <recommendedName>
        <fullName evidence="7">RING-type domain-containing protein</fullName>
    </recommendedName>
</protein>
<dbReference type="STRING" id="212818.A0A0D1WLF4"/>
<dbReference type="SMART" id="SM00327">
    <property type="entry name" value="VWA"/>
    <property type="match status" value="1"/>
</dbReference>
<proteinExistence type="predicted"/>
<keyword evidence="1" id="KW-0479">Metal-binding</keyword>
<dbReference type="SUPFAM" id="SSF57850">
    <property type="entry name" value="RING/U-box"/>
    <property type="match status" value="1"/>
</dbReference>
<evidence type="ECO:0000313" key="5">
    <source>
        <dbReference type="EMBL" id="KIV89825.1"/>
    </source>
</evidence>
<dbReference type="Gene3D" id="2.30.29.30">
    <property type="entry name" value="Pleckstrin-homology domain (PH domain)/Phosphotyrosine-binding domain (PTB)"/>
    <property type="match status" value="1"/>
</dbReference>
<feature type="compositionally biased region" description="Basic and acidic residues" evidence="2">
    <location>
        <begin position="1048"/>
        <end position="1057"/>
    </location>
</feature>
<dbReference type="InterPro" id="IPR002035">
    <property type="entry name" value="VWF_A"/>
</dbReference>
<dbReference type="GO" id="GO:0008270">
    <property type="term" value="F:zinc ion binding"/>
    <property type="evidence" value="ECO:0007669"/>
    <property type="project" value="UniProtKB-KW"/>
</dbReference>
<keyword evidence="1" id="KW-0862">Zinc</keyword>
<feature type="compositionally biased region" description="Polar residues" evidence="2">
    <location>
        <begin position="54"/>
        <end position="85"/>
    </location>
</feature>
<feature type="compositionally biased region" description="Polar residues" evidence="2">
    <location>
        <begin position="217"/>
        <end position="227"/>
    </location>
</feature>
<feature type="compositionally biased region" description="Basic and acidic residues" evidence="2">
    <location>
        <begin position="91"/>
        <end position="104"/>
    </location>
</feature>
<dbReference type="InterPro" id="IPR051266">
    <property type="entry name" value="CLCR"/>
</dbReference>
<dbReference type="Pfam" id="PF15411">
    <property type="entry name" value="PH_10"/>
    <property type="match status" value="1"/>
</dbReference>
<feature type="region of interest" description="Disordered" evidence="2">
    <location>
        <begin position="1015"/>
        <end position="1071"/>
    </location>
</feature>
<keyword evidence="1" id="KW-0863">Zinc-finger</keyword>
<dbReference type="InterPro" id="IPR011993">
    <property type="entry name" value="PH-like_dom_sf"/>
</dbReference>
<keyword evidence="6" id="KW-1185">Reference proteome</keyword>
<dbReference type="EMBL" id="KN847524">
    <property type="protein sequence ID" value="KIV89825.1"/>
    <property type="molecule type" value="Genomic_DNA"/>
</dbReference>
<dbReference type="OrthoDB" id="299997at2759"/>
<dbReference type="AlphaFoldDB" id="A0A0D1WLF4"/>
<accession>A0A0D1WLF4</accession>
<dbReference type="SMART" id="SM00184">
    <property type="entry name" value="RING"/>
    <property type="match status" value="1"/>
</dbReference>
<dbReference type="PROSITE" id="PS50089">
    <property type="entry name" value="ZF_RING_2"/>
    <property type="match status" value="1"/>
</dbReference>
<dbReference type="SMART" id="SM00233">
    <property type="entry name" value="PH"/>
    <property type="match status" value="1"/>
</dbReference>
<dbReference type="InterPro" id="IPR036465">
    <property type="entry name" value="vWFA_dom_sf"/>
</dbReference>
<dbReference type="RefSeq" id="XP_016221399.1">
    <property type="nucleotide sequence ID" value="XM_016372067.1"/>
</dbReference>
<sequence length="1157" mass="127585">MSKHDLPSSSNKEEGEITEQALYELGLLNRHPRPGSRVTRPPETDKVAHYQPSRARNGNYNSRTLSHSGSVQTPNFKQSSISSGTLGRPRTPTDPRPRTRDRRGPPSPSTSIPGAGHPMAGMLDSDRSRSRRDRTFVGGECAACEELLEHTLRGERVLQFSCGHVAHEACFYEYIRDSDTQYCPTCEAPLGLDSFRGGSILDLTKLSNLVRAVAQKEVTSPRSTATTPMPWDRQTLQDDSVSAREGGQRHSRDNSNRNSRDSQRLRIERLGVGLTSPPAQQPQSILPPREGREGSLQNGSQHGPLSHIRTDSGNTSNDYTNDHAHSRKHDYDLHAMETTVPSPHMRQVTQPIPFPTVTVRSEYPTLTRSHQQQTLTCLVTIEVPESKWQPQFDEVQTTPPVPALPSDPGRGSSKTRQDIPQPTAPVESPEVLEEITEELRNRVDNWHGLEFQRFGNLRLHSVIRVGKDRHSWQELECYLFGEMLICVKEKKNGQGSVISESSRKLSRCTLKGSILIKKHLRQVHASPDENILTLNLSVAELPTFHLHFSDRSQMEQWQRSLRNLHSSEPVSQLPTDYEQDTSGTDDEEFGRRHQGERRIPSVASSYGAPKSATTAATEYSLHRPPTDKRMPTSLHVPVDLVVVIPVSSSMQGLKITLLKDTLRFLVNSLGDRDRMGLVTFGSSGGGVPVVGMMGKQWSGWNKILNSIRPVGQKSLRADVVEGANVAMDLLMQRKAENPIGTILLISDSSTSESDSVDFVSQRAEAAKVGIYSFGLGLSHKPESMIELSSRTKASYLYVKDWMMLRECAAGVLGSLQSISHQNVKLRLKLPEGSPAKFVKISGALQTTKRATGRDAEAALGDLHFGDKRDILVQLVIDPDSSSQEPAPQDPWESIVSGLEALGGPLDNEDARVQSVEELPLLQADLHFGDFSRDGSVAHLSRPSLLAITMLPANPRARQNGRASTPPIPPYPHIVQRRMELLTSDMLSRALTLVARGQHDRAAHLLNETRTILKGLGKGGLPPLPPGAAQPAHKHNSPTVKARSPRAATPDHARDQSPHSDTSSSTPIPRNAGVDQSVMSALDADIESSLEWIGHPAVFSRDSRKAVLQAIGVISSQRAYTFRSASESIWAERVAGVKRLTELSREWRETVDDALTEE</sequence>
<dbReference type="PANTHER" id="PTHR10579:SF43">
    <property type="entry name" value="ZINC FINGER (C3HC4-TYPE RING FINGER) FAMILY PROTEIN"/>
    <property type="match status" value="1"/>
</dbReference>
<dbReference type="Proteomes" id="UP000054302">
    <property type="component" value="Unassembled WGS sequence"/>
</dbReference>
<dbReference type="VEuPathDB" id="FungiDB:PV10_07196"/>
<dbReference type="SUPFAM" id="SSF50729">
    <property type="entry name" value="PH domain-like"/>
    <property type="match status" value="1"/>
</dbReference>
<feature type="region of interest" description="Disordered" evidence="2">
    <location>
        <begin position="568"/>
        <end position="630"/>
    </location>
</feature>
<evidence type="ECO:0008006" key="7">
    <source>
        <dbReference type="Google" id="ProtNLM"/>
    </source>
</evidence>
<feature type="compositionally biased region" description="Polar residues" evidence="2">
    <location>
        <begin position="1058"/>
        <end position="1067"/>
    </location>
</feature>
<dbReference type="PANTHER" id="PTHR10579">
    <property type="entry name" value="CALCIUM-ACTIVATED CHLORIDE CHANNEL REGULATOR"/>
    <property type="match status" value="1"/>
</dbReference>
<dbReference type="GeneID" id="27325041"/>
<feature type="compositionally biased region" description="Basic and acidic residues" evidence="2">
    <location>
        <begin position="620"/>
        <end position="630"/>
    </location>
</feature>
<dbReference type="SUPFAM" id="SSF53300">
    <property type="entry name" value="vWA-like"/>
    <property type="match status" value="1"/>
</dbReference>
<reference evidence="5 6" key="1">
    <citation type="submission" date="2015-01" db="EMBL/GenBank/DDBJ databases">
        <title>The Genome Sequence of Exophiala mesophila CBS40295.</title>
        <authorList>
            <consortium name="The Broad Institute Genomics Platform"/>
            <person name="Cuomo C."/>
            <person name="de Hoog S."/>
            <person name="Gorbushina A."/>
            <person name="Stielow B."/>
            <person name="Teixiera M."/>
            <person name="Abouelleil A."/>
            <person name="Chapman S.B."/>
            <person name="Priest M."/>
            <person name="Young S.K."/>
            <person name="Wortman J."/>
            <person name="Nusbaum C."/>
            <person name="Birren B."/>
        </authorList>
    </citation>
    <scope>NUCLEOTIDE SEQUENCE [LARGE SCALE GENOMIC DNA]</scope>
    <source>
        <strain evidence="5 6">CBS 40295</strain>
    </source>
</reference>
<dbReference type="PROSITE" id="PS50234">
    <property type="entry name" value="VWFA"/>
    <property type="match status" value="1"/>
</dbReference>
<gene>
    <name evidence="5" type="ORF">PV10_07196</name>
</gene>
<feature type="compositionally biased region" description="Acidic residues" evidence="2">
    <location>
        <begin position="577"/>
        <end position="588"/>
    </location>
</feature>
<dbReference type="Gene3D" id="3.30.40.10">
    <property type="entry name" value="Zinc/RING finger domain, C3HC4 (zinc finger)"/>
    <property type="match status" value="1"/>
</dbReference>
<dbReference type="InterPro" id="IPR013083">
    <property type="entry name" value="Znf_RING/FYVE/PHD"/>
</dbReference>
<dbReference type="Pfam" id="PF00092">
    <property type="entry name" value="VWA"/>
    <property type="match status" value="1"/>
</dbReference>
<feature type="region of interest" description="Disordered" evidence="2">
    <location>
        <begin position="216"/>
        <end position="330"/>
    </location>
</feature>
<feature type="compositionally biased region" description="Basic and acidic residues" evidence="2">
    <location>
        <begin position="246"/>
        <end position="269"/>
    </location>
</feature>
<dbReference type="Gene3D" id="3.40.50.410">
    <property type="entry name" value="von Willebrand factor, type A domain"/>
    <property type="match status" value="1"/>
</dbReference>
<evidence type="ECO:0000256" key="2">
    <source>
        <dbReference type="SAM" id="MobiDB-lite"/>
    </source>
</evidence>